<gene>
    <name evidence="2" type="ORF">KHB02_001180</name>
    <name evidence="1" type="ORF">KHB02_03990</name>
</gene>
<comment type="caution">
    <text evidence="1">The sequence shown here is derived from an EMBL/GenBank/DDBJ whole genome shotgun (WGS) entry which is preliminary data.</text>
</comment>
<reference evidence="1" key="1">
    <citation type="submission" date="2021-05" db="EMBL/GenBank/DDBJ databases">
        <title>Novel Bacillus species.</title>
        <authorList>
            <person name="Liu G."/>
        </authorList>
    </citation>
    <scope>NUCLEOTIDE SEQUENCE</scope>
    <source>
        <strain evidence="1 3">FJAT-50051</strain>
    </source>
</reference>
<dbReference type="Pfam" id="PF10055">
    <property type="entry name" value="DUF2292"/>
    <property type="match status" value="1"/>
</dbReference>
<dbReference type="Proteomes" id="UP000677265">
    <property type="component" value="Unassembled WGS sequence"/>
</dbReference>
<dbReference type="EMBL" id="JAGYPE010000001">
    <property type="protein sequence ID" value="MBS4180551.1"/>
    <property type="molecule type" value="Genomic_DNA"/>
</dbReference>
<evidence type="ECO:0000313" key="1">
    <source>
        <dbReference type="EMBL" id="MBS4180551.1"/>
    </source>
</evidence>
<sequence>MKTPDEWQEIAAHLRPMLESIKFGSITLVVQDGKVVQIEKNEKVRLQSNKTR</sequence>
<protein>
    <submittedName>
        <fullName evidence="1">YezD family protein</fullName>
    </submittedName>
</protein>
<keyword evidence="3" id="KW-1185">Reference proteome</keyword>
<name>A0A942SVH9_9BACI</name>
<evidence type="ECO:0000313" key="3">
    <source>
        <dbReference type="Proteomes" id="UP000677265"/>
    </source>
</evidence>
<evidence type="ECO:0000313" key="2">
    <source>
        <dbReference type="EMBL" id="MCH6264138.1"/>
    </source>
</evidence>
<accession>A0A942SVH9</accession>
<proteinExistence type="predicted"/>
<dbReference type="AlphaFoldDB" id="A0A942SVH9"/>
<organism evidence="1">
    <name type="scientific">Neobacillus citreus</name>
    <dbReference type="NCBI Taxonomy" id="2833578"/>
    <lineage>
        <taxon>Bacteria</taxon>
        <taxon>Bacillati</taxon>
        <taxon>Bacillota</taxon>
        <taxon>Bacilli</taxon>
        <taxon>Bacillales</taxon>
        <taxon>Bacillaceae</taxon>
        <taxon>Neobacillus</taxon>
    </lineage>
</organism>
<dbReference type="InterPro" id="IPR018743">
    <property type="entry name" value="DUF2292"/>
</dbReference>
<dbReference type="EMBL" id="JAGYPE020000001">
    <property type="protein sequence ID" value="MCH6264138.1"/>
    <property type="molecule type" value="Genomic_DNA"/>
</dbReference>